<organism evidence="1 2">
    <name type="scientific">Thalictrum thalictroides</name>
    <name type="common">Rue-anemone</name>
    <name type="synonym">Anemone thalictroides</name>
    <dbReference type="NCBI Taxonomy" id="46969"/>
    <lineage>
        <taxon>Eukaryota</taxon>
        <taxon>Viridiplantae</taxon>
        <taxon>Streptophyta</taxon>
        <taxon>Embryophyta</taxon>
        <taxon>Tracheophyta</taxon>
        <taxon>Spermatophyta</taxon>
        <taxon>Magnoliopsida</taxon>
        <taxon>Ranunculales</taxon>
        <taxon>Ranunculaceae</taxon>
        <taxon>Thalictroideae</taxon>
        <taxon>Thalictrum</taxon>
    </lineage>
</organism>
<evidence type="ECO:0000313" key="2">
    <source>
        <dbReference type="Proteomes" id="UP000554482"/>
    </source>
</evidence>
<reference evidence="1 2" key="1">
    <citation type="submission" date="2020-06" db="EMBL/GenBank/DDBJ databases">
        <title>Transcriptomic and genomic resources for Thalictrum thalictroides and T. hernandezii: Facilitating candidate gene discovery in an emerging model plant lineage.</title>
        <authorList>
            <person name="Arias T."/>
            <person name="Riano-Pachon D.M."/>
            <person name="Di Stilio V.S."/>
        </authorList>
    </citation>
    <scope>NUCLEOTIDE SEQUENCE [LARGE SCALE GENOMIC DNA]</scope>
    <source>
        <strain evidence="2">cv. WT478/WT964</strain>
        <tissue evidence="1">Leaves</tissue>
    </source>
</reference>
<dbReference type="Proteomes" id="UP000554482">
    <property type="component" value="Unassembled WGS sequence"/>
</dbReference>
<dbReference type="InterPro" id="IPR036513">
    <property type="entry name" value="STAS_dom_sf"/>
</dbReference>
<protein>
    <submittedName>
        <fullName evidence="1">Sulfate transporter</fullName>
    </submittedName>
</protein>
<keyword evidence="2" id="KW-1185">Reference proteome</keyword>
<dbReference type="EMBL" id="JABWDY010007331">
    <property type="protein sequence ID" value="KAF5203022.1"/>
    <property type="molecule type" value="Genomic_DNA"/>
</dbReference>
<dbReference type="Gene3D" id="3.30.750.24">
    <property type="entry name" value="STAS domain"/>
    <property type="match status" value="1"/>
</dbReference>
<feature type="non-terminal residue" evidence="1">
    <location>
        <position position="1"/>
    </location>
</feature>
<dbReference type="AlphaFoldDB" id="A0A7J6X3S1"/>
<evidence type="ECO:0000313" key="1">
    <source>
        <dbReference type="EMBL" id="KAF5203022.1"/>
    </source>
</evidence>
<dbReference type="OrthoDB" id="288203at2759"/>
<gene>
    <name evidence="1" type="ORF">FRX31_007391</name>
</gene>
<name>A0A7J6X3S1_THATH</name>
<comment type="caution">
    <text evidence="1">The sequence shown here is derived from an EMBL/GenBank/DDBJ whole genome shotgun (WGS) entry which is preliminary data.</text>
</comment>
<accession>A0A7J6X3S1</accession>
<proteinExistence type="predicted"/>
<sequence>PRTALLGKLLLTTLYKNIEQYPNAAKVPGLLIVRVDSAIYFSNSNQVRGF</sequence>